<keyword evidence="8" id="KW-1185">Reference proteome</keyword>
<dbReference type="SUPFAM" id="SSF51445">
    <property type="entry name" value="(Trans)glycosidases"/>
    <property type="match status" value="1"/>
</dbReference>
<evidence type="ECO:0000256" key="1">
    <source>
        <dbReference type="ARBA" id="ARBA00007754"/>
    </source>
</evidence>
<evidence type="ECO:0000256" key="4">
    <source>
        <dbReference type="SAM" id="MobiDB-lite"/>
    </source>
</evidence>
<dbReference type="EMBL" id="CAKOGP040002091">
    <property type="protein sequence ID" value="CAJ1961557.1"/>
    <property type="molecule type" value="Genomic_DNA"/>
</dbReference>
<comment type="similarity">
    <text evidence="1">Belongs to the glycosyl hydrolase 26 family.</text>
</comment>
<proteinExistence type="inferred from homology"/>
<dbReference type="GO" id="GO:0016985">
    <property type="term" value="F:mannan endo-1,4-beta-mannosidase activity"/>
    <property type="evidence" value="ECO:0007669"/>
    <property type="project" value="InterPro"/>
</dbReference>
<gene>
    <name evidence="7" type="ORF">CYCCA115_LOCUS19256</name>
</gene>
<evidence type="ECO:0000256" key="2">
    <source>
        <dbReference type="ARBA" id="ARBA00022801"/>
    </source>
</evidence>
<accession>A0AAD2G3L4</accession>
<dbReference type="AlphaFoldDB" id="A0AAD2G3L4"/>
<evidence type="ECO:0000313" key="7">
    <source>
        <dbReference type="EMBL" id="CAJ1961557.1"/>
    </source>
</evidence>
<feature type="transmembrane region" description="Helical" evidence="5">
    <location>
        <begin position="387"/>
        <end position="407"/>
    </location>
</feature>
<dbReference type="PROSITE" id="PS51764">
    <property type="entry name" value="GH26"/>
    <property type="match status" value="1"/>
</dbReference>
<feature type="region of interest" description="Disordered" evidence="4">
    <location>
        <begin position="436"/>
        <end position="463"/>
    </location>
</feature>
<dbReference type="Gene3D" id="3.20.20.80">
    <property type="entry name" value="Glycosidases"/>
    <property type="match status" value="1"/>
</dbReference>
<keyword evidence="2" id="KW-0378">Hydrolase</keyword>
<feature type="region of interest" description="Disordered" evidence="4">
    <location>
        <begin position="1"/>
        <end position="22"/>
    </location>
</feature>
<evidence type="ECO:0000256" key="3">
    <source>
        <dbReference type="ARBA" id="ARBA00023295"/>
    </source>
</evidence>
<dbReference type="Proteomes" id="UP001295423">
    <property type="component" value="Unassembled WGS sequence"/>
</dbReference>
<comment type="caution">
    <text evidence="7">The sequence shown here is derived from an EMBL/GenBank/DDBJ whole genome shotgun (WGS) entry which is preliminary data.</text>
</comment>
<evidence type="ECO:0000313" key="8">
    <source>
        <dbReference type="Proteomes" id="UP001295423"/>
    </source>
</evidence>
<evidence type="ECO:0000259" key="6">
    <source>
        <dbReference type="PROSITE" id="PS51764"/>
    </source>
</evidence>
<feature type="domain" description="GH26" evidence="6">
    <location>
        <begin position="15"/>
        <end position="351"/>
    </location>
</feature>
<dbReference type="PANTHER" id="PTHR40079">
    <property type="entry name" value="MANNAN ENDO-1,4-BETA-MANNOSIDASE E-RELATED"/>
    <property type="match status" value="1"/>
</dbReference>
<organism evidence="7 8">
    <name type="scientific">Cylindrotheca closterium</name>
    <dbReference type="NCBI Taxonomy" id="2856"/>
    <lineage>
        <taxon>Eukaryota</taxon>
        <taxon>Sar</taxon>
        <taxon>Stramenopiles</taxon>
        <taxon>Ochrophyta</taxon>
        <taxon>Bacillariophyta</taxon>
        <taxon>Bacillariophyceae</taxon>
        <taxon>Bacillariophycidae</taxon>
        <taxon>Bacillariales</taxon>
        <taxon>Bacillariaceae</taxon>
        <taxon>Cylindrotheca</taxon>
    </lineage>
</organism>
<dbReference type="InterPro" id="IPR022790">
    <property type="entry name" value="GH26_dom"/>
</dbReference>
<dbReference type="Pfam" id="PF02156">
    <property type="entry name" value="Glyco_hydro_26"/>
    <property type="match status" value="1"/>
</dbReference>
<reference evidence="7" key="1">
    <citation type="submission" date="2023-08" db="EMBL/GenBank/DDBJ databases">
        <authorList>
            <person name="Audoor S."/>
            <person name="Bilcke G."/>
        </authorList>
    </citation>
    <scope>NUCLEOTIDE SEQUENCE</scope>
</reference>
<evidence type="ECO:0000256" key="5">
    <source>
        <dbReference type="SAM" id="Phobius"/>
    </source>
</evidence>
<name>A0AAD2G3L4_9STRA</name>
<dbReference type="PANTHER" id="PTHR40079:SF4">
    <property type="entry name" value="GH26 DOMAIN-CONTAINING PROTEIN-RELATED"/>
    <property type="match status" value="1"/>
</dbReference>
<dbReference type="InterPro" id="IPR017853">
    <property type="entry name" value="GH"/>
</dbReference>
<keyword evidence="5" id="KW-0472">Membrane</keyword>
<protein>
    <recommendedName>
        <fullName evidence="6">GH26 domain-containing protein</fullName>
    </recommendedName>
</protein>
<dbReference type="GO" id="GO:0006080">
    <property type="term" value="P:substituted mannan metabolic process"/>
    <property type="evidence" value="ECO:0007669"/>
    <property type="project" value="InterPro"/>
</dbReference>
<sequence>MKKSKPKQPLWQPDTSCRPPPGKTYLTIGQDFFSIEEYLLSQYNASLEDNSMRPLSSFDPAATMFYTDIQELRGLAEPVDYGSGIEYADALQEAFPKSGIQIGLWLNGTAGCEDIVDGALDLQIKEMYKELQKLHVPKVFLRVGYEFDNPWFGYSSDPLVYQQAFQYLVQACEVQLSIPGCHRVVSFVWHSWAAPKVAPLADFYPGDKYVDWVGVSIFQQLYPWANEKANGDFAGGTLAQVQEVLDFARDHDKPIMIAESTPFGGMFFENQPPVDFDDKDDMDIWDLWFQPTLDLIEEYDIGMWSYINCDWNSQPMWAGVGFGDTRISSVPKVMANWRQRVLGNPRFVTNKLDCYSNMHAQYKNHYTPAMGAIGTSGRASVYNLDSFSTILPAILVVGILFILGSTIQRLYCKLRVDEPTESQTKLLLEEEEDPLKTGGYGAVGSNVSSRDEHDNSGRWSVNL</sequence>
<keyword evidence="5" id="KW-0812">Transmembrane</keyword>
<keyword evidence="3" id="KW-0326">Glycosidase</keyword>
<dbReference type="InterPro" id="IPR000805">
    <property type="entry name" value="Glyco_hydro_26"/>
</dbReference>
<keyword evidence="5" id="KW-1133">Transmembrane helix</keyword>